<keyword evidence="4 5" id="KW-0472">Membrane</keyword>
<comment type="subcellular location">
    <subcellularLocation>
        <location evidence="1">Membrane</location>
    </subcellularLocation>
</comment>
<dbReference type="AlphaFoldDB" id="E9HW87"/>
<keyword evidence="3 5" id="KW-1133">Transmembrane helix</keyword>
<accession>E9HW87</accession>
<feature type="transmembrane region" description="Helical" evidence="5">
    <location>
        <begin position="64"/>
        <end position="86"/>
    </location>
</feature>
<evidence type="ECO:0000313" key="7">
    <source>
        <dbReference type="Proteomes" id="UP000000305"/>
    </source>
</evidence>
<protein>
    <submittedName>
        <fullName evidence="6">Uncharacterized protein</fullName>
    </submittedName>
</protein>
<reference evidence="6 7" key="1">
    <citation type="journal article" date="2011" name="Science">
        <title>The ecoresponsive genome of Daphnia pulex.</title>
        <authorList>
            <person name="Colbourne J.K."/>
            <person name="Pfrender M.E."/>
            <person name="Gilbert D."/>
            <person name="Thomas W.K."/>
            <person name="Tucker A."/>
            <person name="Oakley T.H."/>
            <person name="Tokishita S."/>
            <person name="Aerts A."/>
            <person name="Arnold G.J."/>
            <person name="Basu M.K."/>
            <person name="Bauer D.J."/>
            <person name="Caceres C.E."/>
            <person name="Carmel L."/>
            <person name="Casola C."/>
            <person name="Choi J.H."/>
            <person name="Detter J.C."/>
            <person name="Dong Q."/>
            <person name="Dusheyko S."/>
            <person name="Eads B.D."/>
            <person name="Frohlich T."/>
            <person name="Geiler-Samerotte K.A."/>
            <person name="Gerlach D."/>
            <person name="Hatcher P."/>
            <person name="Jogdeo S."/>
            <person name="Krijgsveld J."/>
            <person name="Kriventseva E.V."/>
            <person name="Kultz D."/>
            <person name="Laforsch C."/>
            <person name="Lindquist E."/>
            <person name="Lopez J."/>
            <person name="Manak J.R."/>
            <person name="Muller J."/>
            <person name="Pangilinan J."/>
            <person name="Patwardhan R.P."/>
            <person name="Pitluck S."/>
            <person name="Pritham E.J."/>
            <person name="Rechtsteiner A."/>
            <person name="Rho M."/>
            <person name="Rogozin I.B."/>
            <person name="Sakarya O."/>
            <person name="Salamov A."/>
            <person name="Schaack S."/>
            <person name="Shapiro H."/>
            <person name="Shiga Y."/>
            <person name="Skalitzky C."/>
            <person name="Smith Z."/>
            <person name="Souvorov A."/>
            <person name="Sung W."/>
            <person name="Tang Z."/>
            <person name="Tsuchiya D."/>
            <person name="Tu H."/>
            <person name="Vos H."/>
            <person name="Wang M."/>
            <person name="Wolf Y.I."/>
            <person name="Yamagata H."/>
            <person name="Yamada T."/>
            <person name="Ye Y."/>
            <person name="Shaw J.R."/>
            <person name="Andrews J."/>
            <person name="Crease T.J."/>
            <person name="Tang H."/>
            <person name="Lucas S.M."/>
            <person name="Robertson H.M."/>
            <person name="Bork P."/>
            <person name="Koonin E.V."/>
            <person name="Zdobnov E.M."/>
            <person name="Grigoriev I.V."/>
            <person name="Lynch M."/>
            <person name="Boore J.L."/>
        </authorList>
    </citation>
    <scope>NUCLEOTIDE SEQUENCE [LARGE SCALE GENOMIC DNA]</scope>
</reference>
<dbReference type="eggNOG" id="KOG0254">
    <property type="taxonomic scope" value="Eukaryota"/>
</dbReference>
<organism evidence="6 7">
    <name type="scientific">Daphnia pulex</name>
    <name type="common">Water flea</name>
    <dbReference type="NCBI Taxonomy" id="6669"/>
    <lineage>
        <taxon>Eukaryota</taxon>
        <taxon>Metazoa</taxon>
        <taxon>Ecdysozoa</taxon>
        <taxon>Arthropoda</taxon>
        <taxon>Crustacea</taxon>
        <taxon>Branchiopoda</taxon>
        <taxon>Diplostraca</taxon>
        <taxon>Cladocera</taxon>
        <taxon>Anomopoda</taxon>
        <taxon>Daphniidae</taxon>
        <taxon>Daphnia</taxon>
    </lineage>
</organism>
<dbReference type="InterPro" id="IPR050549">
    <property type="entry name" value="MFS_Trehalose_Transporter"/>
</dbReference>
<evidence type="ECO:0000256" key="3">
    <source>
        <dbReference type="ARBA" id="ARBA00022989"/>
    </source>
</evidence>
<feature type="non-terminal residue" evidence="6">
    <location>
        <position position="170"/>
    </location>
</feature>
<dbReference type="PANTHER" id="PTHR48021:SF1">
    <property type="entry name" value="GH07001P-RELATED"/>
    <property type="match status" value="1"/>
</dbReference>
<proteinExistence type="predicted"/>
<name>E9HW87_DAPPU</name>
<dbReference type="Gene3D" id="1.20.1250.20">
    <property type="entry name" value="MFS general substrate transporter like domains"/>
    <property type="match status" value="1"/>
</dbReference>
<evidence type="ECO:0000313" key="6">
    <source>
        <dbReference type="EMBL" id="EFX63994.1"/>
    </source>
</evidence>
<keyword evidence="7" id="KW-1185">Reference proteome</keyword>
<dbReference type="GO" id="GO:0016020">
    <property type="term" value="C:membrane"/>
    <property type="evidence" value="ECO:0007669"/>
    <property type="project" value="UniProtKB-SubCell"/>
</dbReference>
<evidence type="ECO:0000256" key="4">
    <source>
        <dbReference type="ARBA" id="ARBA00023136"/>
    </source>
</evidence>
<feature type="transmembrane region" description="Helical" evidence="5">
    <location>
        <begin position="135"/>
        <end position="155"/>
    </location>
</feature>
<dbReference type="PANTHER" id="PTHR48021">
    <property type="match status" value="1"/>
</dbReference>
<evidence type="ECO:0000256" key="5">
    <source>
        <dbReference type="SAM" id="Phobius"/>
    </source>
</evidence>
<evidence type="ECO:0000256" key="1">
    <source>
        <dbReference type="ARBA" id="ARBA00004370"/>
    </source>
</evidence>
<dbReference type="PhylomeDB" id="E9HW87"/>
<dbReference type="EMBL" id="GL732902">
    <property type="protein sequence ID" value="EFX63994.1"/>
    <property type="molecule type" value="Genomic_DNA"/>
</dbReference>
<keyword evidence="2 5" id="KW-0812">Transmembrane</keyword>
<evidence type="ECO:0000256" key="2">
    <source>
        <dbReference type="ARBA" id="ARBA00022692"/>
    </source>
</evidence>
<dbReference type="OrthoDB" id="6612291at2759"/>
<dbReference type="Proteomes" id="UP000000305">
    <property type="component" value="Unassembled WGS sequence"/>
</dbReference>
<sequence length="170" mass="19259">FQQNTGINAIILYTVSNFQATGSTIDSRYGTIIVGAVQLVFTVVLGFFYTNIDVGRVDRCGRRMLFIGSAVASPVPLAAMGTFFYFQHKWGDKEATRSLGWLPIVYPVVFFLTFSSRMSNVPFIIMGKMFPTENWALLFHLFFTFVAVFFFRNMLKAMGKDGTFFFYTGC</sequence>
<dbReference type="HOGENOM" id="CLU_1574603_0_0_1"/>
<dbReference type="InterPro" id="IPR005828">
    <property type="entry name" value="MFS_sugar_transport-like"/>
</dbReference>
<dbReference type="KEGG" id="dpx:DAPPUDRAFT_66538"/>
<feature type="transmembrane region" description="Helical" evidence="5">
    <location>
        <begin position="29"/>
        <end position="52"/>
    </location>
</feature>
<dbReference type="Pfam" id="PF00083">
    <property type="entry name" value="Sugar_tr"/>
    <property type="match status" value="1"/>
</dbReference>
<dbReference type="InterPro" id="IPR036259">
    <property type="entry name" value="MFS_trans_sf"/>
</dbReference>
<feature type="transmembrane region" description="Helical" evidence="5">
    <location>
        <begin position="98"/>
        <end position="114"/>
    </location>
</feature>
<gene>
    <name evidence="6" type="ORF">DAPPUDRAFT_66538</name>
</gene>
<dbReference type="GO" id="GO:0022857">
    <property type="term" value="F:transmembrane transporter activity"/>
    <property type="evidence" value="ECO:0007669"/>
    <property type="project" value="InterPro"/>
</dbReference>
<dbReference type="InParanoid" id="E9HW87"/>